<sequence>PPPAPAEGGVGLPDDPRDCPLCRRPIANPAVVATSGFCFCYPCAVCYVRQHGRCPVTHAPAEERHVRSVYDAS</sequence>
<proteinExistence type="predicted"/>
<evidence type="ECO:0000313" key="1">
    <source>
        <dbReference type="EMBL" id="JAC68975.1"/>
    </source>
</evidence>
<protein>
    <submittedName>
        <fullName evidence="1">Peroxin-12</fullName>
    </submittedName>
</protein>
<dbReference type="InterPro" id="IPR013083">
    <property type="entry name" value="Znf_RING/FYVE/PHD"/>
</dbReference>
<dbReference type="InterPro" id="IPR017375">
    <property type="entry name" value="PEX12"/>
</dbReference>
<dbReference type="PANTHER" id="PTHR12888:SF0">
    <property type="entry name" value="PEROXISOME ASSEMBLY PROTEIN 12"/>
    <property type="match status" value="1"/>
</dbReference>
<dbReference type="GO" id="GO:0006513">
    <property type="term" value="P:protein monoubiquitination"/>
    <property type="evidence" value="ECO:0007669"/>
    <property type="project" value="TreeGrafter"/>
</dbReference>
<reference evidence="1" key="1">
    <citation type="submission" date="2014-05" db="EMBL/GenBank/DDBJ databases">
        <title>The transcriptome of the halophilic microalga Tetraselmis sp. GSL018 isolated from the Great Salt Lake, Utah.</title>
        <authorList>
            <person name="Jinkerson R.E."/>
            <person name="D'Adamo S."/>
            <person name="Posewitz M.C."/>
        </authorList>
    </citation>
    <scope>NUCLEOTIDE SEQUENCE</scope>
    <source>
        <strain evidence="1">GSL018</strain>
    </source>
</reference>
<dbReference type="AlphaFoldDB" id="A0A061RE83"/>
<gene>
    <name evidence="1" type="primary">PAF3</name>
    <name evidence="1" type="ORF">TSPGSL018_7508</name>
</gene>
<dbReference type="Gene3D" id="3.30.40.10">
    <property type="entry name" value="Zinc/RING finger domain, C3HC4 (zinc finger)"/>
    <property type="match status" value="1"/>
</dbReference>
<dbReference type="GO" id="GO:0008270">
    <property type="term" value="F:zinc ion binding"/>
    <property type="evidence" value="ECO:0007669"/>
    <property type="project" value="InterPro"/>
</dbReference>
<dbReference type="GO" id="GO:0005778">
    <property type="term" value="C:peroxisomal membrane"/>
    <property type="evidence" value="ECO:0007669"/>
    <property type="project" value="InterPro"/>
</dbReference>
<dbReference type="GO" id="GO:1990429">
    <property type="term" value="C:peroxisomal importomer complex"/>
    <property type="evidence" value="ECO:0007669"/>
    <property type="project" value="TreeGrafter"/>
</dbReference>
<feature type="non-terminal residue" evidence="1">
    <location>
        <position position="1"/>
    </location>
</feature>
<dbReference type="SUPFAM" id="SSF57850">
    <property type="entry name" value="RING/U-box"/>
    <property type="match status" value="1"/>
</dbReference>
<dbReference type="EMBL" id="GBEZ01017354">
    <property type="protein sequence ID" value="JAC68975.1"/>
    <property type="molecule type" value="Transcribed_RNA"/>
</dbReference>
<dbReference type="PANTHER" id="PTHR12888">
    <property type="entry name" value="PEROXISOME ASSEMBLY PROTEIN 12 PEROXIN-12"/>
    <property type="match status" value="1"/>
</dbReference>
<dbReference type="CDD" id="cd16451">
    <property type="entry name" value="mRING_PEX12"/>
    <property type="match status" value="1"/>
</dbReference>
<accession>A0A061RE83</accession>
<dbReference type="GO" id="GO:0016558">
    <property type="term" value="P:protein import into peroxisome matrix"/>
    <property type="evidence" value="ECO:0007669"/>
    <property type="project" value="InterPro"/>
</dbReference>
<organism evidence="1">
    <name type="scientific">Tetraselmis sp. GSL018</name>
    <dbReference type="NCBI Taxonomy" id="582737"/>
    <lineage>
        <taxon>Eukaryota</taxon>
        <taxon>Viridiplantae</taxon>
        <taxon>Chlorophyta</taxon>
        <taxon>core chlorophytes</taxon>
        <taxon>Chlorodendrophyceae</taxon>
        <taxon>Chlorodendrales</taxon>
        <taxon>Chlorodendraceae</taxon>
        <taxon>Tetraselmis</taxon>
    </lineage>
</organism>
<name>A0A061RE83_9CHLO</name>
<dbReference type="GO" id="GO:0004842">
    <property type="term" value="F:ubiquitin-protein transferase activity"/>
    <property type="evidence" value="ECO:0007669"/>
    <property type="project" value="TreeGrafter"/>
</dbReference>